<dbReference type="SUPFAM" id="SSF49899">
    <property type="entry name" value="Concanavalin A-like lectins/glucanases"/>
    <property type="match status" value="1"/>
</dbReference>
<dbReference type="EMBL" id="CAJNNV010016507">
    <property type="protein sequence ID" value="CAE8604482.1"/>
    <property type="molecule type" value="Genomic_DNA"/>
</dbReference>
<keyword evidence="2" id="KW-0732">Signal</keyword>
<comment type="caution">
    <text evidence="4">The sequence shown here is derived from an EMBL/GenBank/DDBJ whole genome shotgun (WGS) entry which is preliminary data.</text>
</comment>
<dbReference type="Pfam" id="PF00722">
    <property type="entry name" value="Glyco_hydro_16"/>
    <property type="match status" value="1"/>
</dbReference>
<organism evidence="4 5">
    <name type="scientific">Polarella glacialis</name>
    <name type="common">Dinoflagellate</name>
    <dbReference type="NCBI Taxonomy" id="89957"/>
    <lineage>
        <taxon>Eukaryota</taxon>
        <taxon>Sar</taxon>
        <taxon>Alveolata</taxon>
        <taxon>Dinophyceae</taxon>
        <taxon>Suessiales</taxon>
        <taxon>Suessiaceae</taxon>
        <taxon>Polarella</taxon>
    </lineage>
</organism>
<dbReference type="GO" id="GO:0005975">
    <property type="term" value="P:carbohydrate metabolic process"/>
    <property type="evidence" value="ECO:0007669"/>
    <property type="project" value="InterPro"/>
</dbReference>
<dbReference type="Gene3D" id="2.60.120.200">
    <property type="match status" value="1"/>
</dbReference>
<evidence type="ECO:0000256" key="2">
    <source>
        <dbReference type="SAM" id="SignalP"/>
    </source>
</evidence>
<feature type="chain" id="PRO_5032870653" description="GH16 domain-containing protein" evidence="2">
    <location>
        <begin position="24"/>
        <end position="389"/>
    </location>
</feature>
<name>A0A813ETK1_POLGL</name>
<dbReference type="PANTHER" id="PTHR10963:SF55">
    <property type="entry name" value="GLYCOSIDE HYDROLASE FAMILY 16 PROTEIN"/>
    <property type="match status" value="1"/>
</dbReference>
<protein>
    <recommendedName>
        <fullName evidence="3">GH16 domain-containing protein</fullName>
    </recommendedName>
</protein>
<proteinExistence type="inferred from homology"/>
<reference evidence="4" key="1">
    <citation type="submission" date="2021-02" db="EMBL/GenBank/DDBJ databases">
        <authorList>
            <person name="Dougan E. K."/>
            <person name="Rhodes N."/>
            <person name="Thang M."/>
            <person name="Chan C."/>
        </authorList>
    </citation>
    <scope>NUCLEOTIDE SEQUENCE</scope>
</reference>
<dbReference type="InterPro" id="IPR000757">
    <property type="entry name" value="Beta-glucanase-like"/>
</dbReference>
<feature type="domain" description="GH16" evidence="3">
    <location>
        <begin position="83"/>
        <end position="361"/>
    </location>
</feature>
<dbReference type="Proteomes" id="UP000654075">
    <property type="component" value="Unassembled WGS sequence"/>
</dbReference>
<dbReference type="InterPro" id="IPR013320">
    <property type="entry name" value="ConA-like_dom_sf"/>
</dbReference>
<gene>
    <name evidence="4" type="ORF">PGLA1383_LOCUS22642</name>
</gene>
<comment type="similarity">
    <text evidence="1">Belongs to the glycosyl hydrolase 16 family.</text>
</comment>
<dbReference type="OrthoDB" id="4781at2759"/>
<evidence type="ECO:0000313" key="5">
    <source>
        <dbReference type="Proteomes" id="UP000654075"/>
    </source>
</evidence>
<evidence type="ECO:0000313" key="4">
    <source>
        <dbReference type="EMBL" id="CAE8604482.1"/>
    </source>
</evidence>
<keyword evidence="5" id="KW-1185">Reference proteome</keyword>
<dbReference type="PROSITE" id="PS51762">
    <property type="entry name" value="GH16_2"/>
    <property type="match status" value="1"/>
</dbReference>
<sequence length="389" mass="44700">MSPLQRCASLLSLFIILAQGVLAALEALRQEDKLPAAAFALDDACLAGHENSETDSCDLSLRQLRTTRRNETLAVVNQTLDEHTQNEDTLPHGHPSASKVYPKLPGFTLWLVEEFDQPLDLEKDPIWTWSDGGLKEGQVRFVKEQIKFEDGKMKIEVKANHGHQQTCSNAQSEDVPHKALVSGEMRTRLNMFRYGRYEVRMKAPTVQPHKPNVDGNFVSTMFVFRDASFKHWREIDVEIEGKAPGSITVNVLTADYTSKWRPSMQESKHLSYQHMNVRAEFHDYAFEWLPGVIRWYVDGKVVREKRNDRLEVPNKSAKIMMNLWIYNHVHGVPFGGEHLENDRFPMESEYDWLRFYKWDGDQHYPPADMSSKSLTADDMYLASNNPCSA</sequence>
<feature type="signal peptide" evidence="2">
    <location>
        <begin position="1"/>
        <end position="23"/>
    </location>
</feature>
<dbReference type="AlphaFoldDB" id="A0A813ETK1"/>
<dbReference type="GO" id="GO:0004553">
    <property type="term" value="F:hydrolase activity, hydrolyzing O-glycosyl compounds"/>
    <property type="evidence" value="ECO:0007669"/>
    <property type="project" value="InterPro"/>
</dbReference>
<evidence type="ECO:0000256" key="1">
    <source>
        <dbReference type="ARBA" id="ARBA00006865"/>
    </source>
</evidence>
<dbReference type="InterPro" id="IPR050546">
    <property type="entry name" value="Glycosyl_Hydrlase_16"/>
</dbReference>
<dbReference type="PANTHER" id="PTHR10963">
    <property type="entry name" value="GLYCOSYL HYDROLASE-RELATED"/>
    <property type="match status" value="1"/>
</dbReference>
<accession>A0A813ETK1</accession>
<evidence type="ECO:0000259" key="3">
    <source>
        <dbReference type="PROSITE" id="PS51762"/>
    </source>
</evidence>